<protein>
    <submittedName>
        <fullName evidence="3">Uncharacterized protein</fullName>
    </submittedName>
</protein>
<accession>A0A4R5YKZ1</accession>
<comment type="caution">
    <text evidence="3">The sequence shown here is derived from an EMBL/GenBank/DDBJ whole genome shotgun (WGS) entry which is preliminary data.</text>
</comment>
<name>A0A4R5YKZ1_9MICO</name>
<evidence type="ECO:0000313" key="3">
    <source>
        <dbReference type="EMBL" id="TDL44077.1"/>
    </source>
</evidence>
<feature type="signal peptide" evidence="2">
    <location>
        <begin position="1"/>
        <end position="24"/>
    </location>
</feature>
<dbReference type="AlphaFoldDB" id="A0A4R5YKZ1"/>
<evidence type="ECO:0000256" key="1">
    <source>
        <dbReference type="SAM" id="MobiDB-lite"/>
    </source>
</evidence>
<organism evidence="3 4">
    <name type="scientific">Microbacterium oleivorans</name>
    <dbReference type="NCBI Taxonomy" id="273677"/>
    <lineage>
        <taxon>Bacteria</taxon>
        <taxon>Bacillati</taxon>
        <taxon>Actinomycetota</taxon>
        <taxon>Actinomycetes</taxon>
        <taxon>Micrococcales</taxon>
        <taxon>Microbacteriaceae</taxon>
        <taxon>Microbacterium</taxon>
    </lineage>
</organism>
<evidence type="ECO:0000313" key="4">
    <source>
        <dbReference type="Proteomes" id="UP000295633"/>
    </source>
</evidence>
<gene>
    <name evidence="3" type="ORF">E2R54_13000</name>
</gene>
<feature type="compositionally biased region" description="Pro residues" evidence="1">
    <location>
        <begin position="46"/>
        <end position="74"/>
    </location>
</feature>
<dbReference type="RefSeq" id="WP_133400043.1">
    <property type="nucleotide sequence ID" value="NZ_SMZX01000002.1"/>
</dbReference>
<reference evidence="3 4" key="1">
    <citation type="submission" date="2019-03" db="EMBL/GenBank/DDBJ databases">
        <title>Genome Sequencing and Assembly of Various Microbes Isolated from Partially Reclaimed Soil and Acid Mine Drainage (AMD) Site.</title>
        <authorList>
            <person name="Steinbock B."/>
            <person name="Bechtold R."/>
            <person name="Sevigny J.L."/>
            <person name="Thomas D."/>
            <person name="Cuthill L.R."/>
            <person name="Aveiro Johannsen E.J."/>
            <person name="Thomas K."/>
            <person name="Ghosh A."/>
        </authorList>
    </citation>
    <scope>NUCLEOTIDE SEQUENCE [LARGE SCALE GENOMIC DNA]</scope>
    <source>
        <strain evidence="3 4">F-B2</strain>
    </source>
</reference>
<feature type="compositionally biased region" description="Low complexity" evidence="1">
    <location>
        <begin position="22"/>
        <end position="45"/>
    </location>
</feature>
<dbReference type="STRING" id="273677.BW34_01952"/>
<feature type="chain" id="PRO_5039113629" evidence="2">
    <location>
        <begin position="25"/>
        <end position="181"/>
    </location>
</feature>
<dbReference type="EMBL" id="SMZX01000002">
    <property type="protein sequence ID" value="TDL44077.1"/>
    <property type="molecule type" value="Genomic_DNA"/>
</dbReference>
<evidence type="ECO:0000256" key="2">
    <source>
        <dbReference type="SAM" id="SignalP"/>
    </source>
</evidence>
<dbReference type="Proteomes" id="UP000295633">
    <property type="component" value="Unassembled WGS sequence"/>
</dbReference>
<proteinExistence type="predicted"/>
<feature type="compositionally biased region" description="Polar residues" evidence="1">
    <location>
        <begin position="101"/>
        <end position="111"/>
    </location>
</feature>
<sequence>MTMRAATAGAGALAIAALMLTGCAPEPSPTPTIASPSPTASSPSPTTTPTPTPTPSDSPTPTPVAPPATRPVEPPTSTDPDAAGMTAGQAGTLCAKEHRTGQSAGDTQVGQPTVYERSVSPRWYVTILAENEFGQYYQECVLGGSESNPDWSLTQGTPKDQMTKAHISHMRTENEGFDADH</sequence>
<dbReference type="PROSITE" id="PS51257">
    <property type="entry name" value="PROKAR_LIPOPROTEIN"/>
    <property type="match status" value="1"/>
</dbReference>
<feature type="region of interest" description="Disordered" evidence="1">
    <location>
        <begin position="22"/>
        <end position="113"/>
    </location>
</feature>
<keyword evidence="2" id="KW-0732">Signal</keyword>